<keyword evidence="7" id="KW-0325">Glycoprotein</keyword>
<proteinExistence type="predicted"/>
<dbReference type="OrthoDB" id="8188641at2759"/>
<reference evidence="9 10" key="1">
    <citation type="submission" date="2015-07" db="EMBL/GenBank/DDBJ databases">
        <title>The genome of Dufourea novaeangliae.</title>
        <authorList>
            <person name="Pan H."/>
            <person name="Kapheim K."/>
        </authorList>
    </citation>
    <scope>NUCLEOTIDE SEQUENCE [LARGE SCALE GENOMIC DNA]</scope>
    <source>
        <strain evidence="9">0120121106</strain>
        <tissue evidence="9">Whole body</tissue>
    </source>
</reference>
<protein>
    <recommendedName>
        <fullName evidence="11">Protein sleepless</fullName>
    </recommendedName>
</protein>
<gene>
    <name evidence="9" type="ORF">WN55_11438</name>
</gene>
<dbReference type="Proteomes" id="UP000076502">
    <property type="component" value="Unassembled WGS sequence"/>
</dbReference>
<keyword evidence="4" id="KW-0732">Signal</keyword>
<name>A0A154PAQ3_DUFNO</name>
<evidence type="ECO:0000313" key="9">
    <source>
        <dbReference type="EMBL" id="KZC08975.1"/>
    </source>
</evidence>
<dbReference type="InterPro" id="IPR031424">
    <property type="entry name" value="QVR-like"/>
</dbReference>
<dbReference type="AlphaFoldDB" id="A0A154PAQ3"/>
<keyword evidence="3" id="KW-0812">Transmembrane</keyword>
<evidence type="ECO:0000256" key="7">
    <source>
        <dbReference type="ARBA" id="ARBA00023180"/>
    </source>
</evidence>
<dbReference type="InterPro" id="IPR050975">
    <property type="entry name" value="Sleep_regulator"/>
</dbReference>
<evidence type="ECO:0000256" key="3">
    <source>
        <dbReference type="ARBA" id="ARBA00022692"/>
    </source>
</evidence>
<sequence>MGYFRSGYSLRCYQCSSTNNTHPFQCNEFLTSDVDIGPESCDAVFGAQYCVKHTGRFEGELVCGDDKLVLSTLQPSNCSHVYDARYCIKSVGRYGGGIGTKRFCSAVDLGNYCDYVNQQGDKLTYRTCIFTCSGDGCNPATTFKPTTAWMIPIGVLLAHKFFLQR</sequence>
<evidence type="ECO:0000256" key="8">
    <source>
        <dbReference type="ARBA" id="ARBA00023288"/>
    </source>
</evidence>
<evidence type="ECO:0000256" key="2">
    <source>
        <dbReference type="ARBA" id="ARBA00022622"/>
    </source>
</evidence>
<dbReference type="CDD" id="cd23590">
    <property type="entry name" value="TFP_LU_ECD_Bou"/>
    <property type="match status" value="1"/>
</dbReference>
<keyword evidence="5" id="KW-1133">Transmembrane helix</keyword>
<dbReference type="EMBL" id="KQ434864">
    <property type="protein sequence ID" value="KZC08975.1"/>
    <property type="molecule type" value="Genomic_DNA"/>
</dbReference>
<dbReference type="PANTHER" id="PTHR33562">
    <property type="entry name" value="ATILLA, ISOFORM B-RELATED-RELATED"/>
    <property type="match status" value="1"/>
</dbReference>
<organism evidence="9 10">
    <name type="scientific">Dufourea novaeangliae</name>
    <name type="common">Sweat bee</name>
    <dbReference type="NCBI Taxonomy" id="178035"/>
    <lineage>
        <taxon>Eukaryota</taxon>
        <taxon>Metazoa</taxon>
        <taxon>Ecdysozoa</taxon>
        <taxon>Arthropoda</taxon>
        <taxon>Hexapoda</taxon>
        <taxon>Insecta</taxon>
        <taxon>Pterygota</taxon>
        <taxon>Neoptera</taxon>
        <taxon>Endopterygota</taxon>
        <taxon>Hymenoptera</taxon>
        <taxon>Apocrita</taxon>
        <taxon>Aculeata</taxon>
        <taxon>Apoidea</taxon>
        <taxon>Anthophila</taxon>
        <taxon>Halictidae</taxon>
        <taxon>Rophitinae</taxon>
        <taxon>Dufourea</taxon>
    </lineage>
</organism>
<dbReference type="GO" id="GO:0098552">
    <property type="term" value="C:side of membrane"/>
    <property type="evidence" value="ECO:0007669"/>
    <property type="project" value="UniProtKB-KW"/>
</dbReference>
<dbReference type="GO" id="GO:0032222">
    <property type="term" value="P:regulation of synaptic transmission, cholinergic"/>
    <property type="evidence" value="ECO:0007669"/>
    <property type="project" value="InterPro"/>
</dbReference>
<evidence type="ECO:0000256" key="1">
    <source>
        <dbReference type="ARBA" id="ARBA00004589"/>
    </source>
</evidence>
<keyword evidence="2" id="KW-0336">GPI-anchor</keyword>
<evidence type="ECO:0008006" key="11">
    <source>
        <dbReference type="Google" id="ProtNLM"/>
    </source>
</evidence>
<keyword evidence="10" id="KW-1185">Reference proteome</keyword>
<dbReference type="Pfam" id="PF17064">
    <property type="entry name" value="QVR"/>
    <property type="match status" value="1"/>
</dbReference>
<evidence type="ECO:0000256" key="6">
    <source>
        <dbReference type="ARBA" id="ARBA00023136"/>
    </source>
</evidence>
<evidence type="ECO:0000256" key="4">
    <source>
        <dbReference type="ARBA" id="ARBA00022729"/>
    </source>
</evidence>
<dbReference type="PANTHER" id="PTHR33562:SF18">
    <property type="entry name" value="BOUDIN-RELATED"/>
    <property type="match status" value="1"/>
</dbReference>
<evidence type="ECO:0000256" key="5">
    <source>
        <dbReference type="ARBA" id="ARBA00022989"/>
    </source>
</evidence>
<keyword evidence="8" id="KW-0449">Lipoprotein</keyword>
<keyword evidence="6" id="KW-0472">Membrane</keyword>
<accession>A0A154PAQ3</accession>
<dbReference type="GO" id="GO:0030431">
    <property type="term" value="P:sleep"/>
    <property type="evidence" value="ECO:0007669"/>
    <property type="project" value="InterPro"/>
</dbReference>
<comment type="subcellular location">
    <subcellularLocation>
        <location evidence="1">Membrane</location>
        <topology evidence="1">Lipid-anchor</topology>
        <topology evidence="1">GPI-anchor</topology>
    </subcellularLocation>
</comment>
<evidence type="ECO:0000313" key="10">
    <source>
        <dbReference type="Proteomes" id="UP000076502"/>
    </source>
</evidence>